<dbReference type="Gene3D" id="3.40.50.2000">
    <property type="entry name" value="Glycogen Phosphorylase B"/>
    <property type="match status" value="1"/>
</dbReference>
<feature type="transmembrane region" description="Helical" evidence="2">
    <location>
        <begin position="1005"/>
        <end position="1022"/>
    </location>
</feature>
<protein>
    <recommendedName>
        <fullName evidence="5">Glycosyl transferase</fullName>
    </recommendedName>
</protein>
<feature type="transmembrane region" description="Helical" evidence="2">
    <location>
        <begin position="1256"/>
        <end position="1277"/>
    </location>
</feature>
<dbReference type="PANTHER" id="PTHR12526:SF604">
    <property type="entry name" value="TRANSFERASE, PUTATIVE (AFU_ORTHOLOGUE AFUA_4G14070)-RELATED"/>
    <property type="match status" value="1"/>
</dbReference>
<dbReference type="SUPFAM" id="SSF53756">
    <property type="entry name" value="UDP-Glycosyltransferase/glycogen phosphorylase"/>
    <property type="match status" value="1"/>
</dbReference>
<dbReference type="OrthoDB" id="2582433at2759"/>
<sequence>MEAEYLGLHAVGWRGMLSTWPGKVLAIFILTTVVIGGLYISFVIGRATFAHLKRRRKRSGAPDSIISYLHSLWKTAQPLRSRETDPTSLKTFGVYLGEIADPPTPAQGRLLSQWDAIVVDPLQPGVVSAVHSHCSSSHILGRLDIRSCFESRSSSTNDQVIESLAIVTQMLASSFKNHETQQTPFHGIVLTNWETYFDPVVLNHLVDYINYIGLDVWLEISRHADEKYNDINMSHIEGLVFQNGTILPDGSHQDYFQMSKTRSIMRALAGQKPAGSCHFAMWEVVGDEVTIPHAVVRRTLKWCNYNTAMCWIGPGSALVDADMAASRTAMKEPLSALVWLRDDVVARAHDHWRFNDTILPESAGHDSLYGILDSFVPDLAKLKMIYPTSGATGDNSATIISKPNPSIESVYAQVNPFSVSPEGVDYTGLGCFQLGLDCSPTDINELLDAQRRLRESGLLELLQQEELDQIACELGQIEPGNSNTSAIYSSIQELIHLFSKSASDTHSARVWVGLHSGFRTRGETQVWGMYDVDSITGTLDIYLSNKTTDRTGTILHTFLSSQGFSRFDCLIAEMSLAEVNKSLCSEWGLSRRQMGDLEGLTPAELLLWTQRLNHSTCDHTSLTAKVKAVCEYQLLDAPSLSQLRRASSVEYLAGRLTAEQLVQGRLHWYQTQSSSSLEYESAIALFQKISVRIEQALIQQDSSTLGKLAAVMETVLKPSCIDVKADFLAMSVFCAVRKVALGEVYLEVLDRNPGPNLHHIQAACFAEFYAVGARCDAYFDMTPNELGRILFSQIRSYHDGHPPPLQDEDTTELPTAYASMDVDLDPDASEEDTPLHYRITFLGIFAIPALIDITLLTTIGRGLYLSAFMEDTEKTAATAALMVALLLGGAFGTWISSGGSYYFYSMAFPATSMFVMTRFVAGLAAVLIVGIITLTGISIAYSFRNGVIFLVYLILLTTYLMVLSTLSIYQMPGHQFQSGRVVIVTCVPILLVSPLLTTWLHHDIVIYPCLLAFFLVILLFAARRVISKWNNWYFDIPCVTEQEIVGWYQRTHLPAVSDEKMPSYFTIRQTFWNCVKKDRAYHSWSKSTSDPFVKRLAKGYPATIFLLTWYCKYTRTQLPLPYSPTWNLQLKSATETLVSMQKGLKLHSAFLHWVHSGQEVWGGLLFFALALMDKWTALLTGESIVGLSVSSDTFRLAVGFGLAYYLMGAVILDAVSQPLWAIAHRHTPEQVSSLASLHEAILHDRLTRRSLYWSKLLKYSLLHIWGLAVTSALMWSFESSRSATQMYLAYIGAYSGLLWYQYSRIYVRHRADGPVALGTAVSFMTCILLRLIPDGFPYGGVIGLAAGTWTTAILSFFKANVGQSTGVNDSNIGEAVYTCSTLNPGPEIPQGTLAGAFQRIVSMPLNLRYRIDPAMQPGVEVMKILRSRSQSQQASYVRAFPQAADLLHRVAGLWESGRILVELISAGSLLRSEEPFFRCLSKKTADSLHIIVITPLDLVQDTLQGRCHAIAEALVSSTAENYLDLSHDHAILAEILVHEGLDGSLSIPEGIKRQLQFCSRDREELMSNTHKDVLRHLLLGIDIEQEWDILPADVRMFLLQRACGQSYRLSISQTEWIRSRFKLSNPGELDALLARYDLSASLAMAVSNYAQLVPDDKAAVTSSTLTLSQSEPMSSLQFSLENVPGGSSHSIKARLLRAYLKIKSCIKFTVLSLVADPEYQRELDYMLRTQPLLLSWPAKRCLTYIWSFCKLLQDLILPLVLLHGRGRISSLYKSTKGQTVTVERNRVALDTLDGAFTCFMHSEQDGSCRLYQYSGIYEEEPSQTDCLVAINTYTSDMGLTAREEYDSNGVSINRFVYEYRQATPEARMRVPLQRQCLAGRLQSQVVCYNRRGYVVSGSTLRSARPVQFQYWYAKNARSDSDLLRGEYVFPHIRIQVGWSIPGSEQPDEWIPYPWVTRALFIQVDKVYSAEWTYDHRFHPTIRATLNGDEVPVPPMISEDWFDVLQKPTGNSFLHDNPLVSFPARIGTLPRLLRRNMRRYPVSISQGRTHLWQSWKASNEVDAVTARWLDEMILRSSSMLQPYWRRRDRGELEAATEYLNEHADAIIADVDLSQQVSSWAPLAFNFGDLASFGQGGDARINTRTLSTQLNDSSNELHVLAMDTGTWPNEPGGVSACRRDLVNNLKQIRWHIIAESANDFGIPRFQVEHNVHSLTILPQWGLDFLHPTHGIFQNCLHSAIVERAWSITDADIRANFLPVLSTLVRCARMGRLDRMHVKEATQALVDLNAYFESSRSWNDVWTSDTVKQAWRELWLSEDMEGATPISQWLDAERPTVAQLDNALDMWHRYLFIFSIPVPEKIPAVFQVSHHWTGATYGVLCKMKRQCVLQLWDHCISFREIAAYLSSALSLDSIFVNHALISLAHLSCVLIQYHADIVLPCTEYFNPGWEIELGTCEGTLQHRRMFSRKIDAVVNGIASMDRYKVNKKAKAEKPTVVMLSHVRYVKDVKTAILAADVVVNNWGFHDYQLKIYGDMERSPAYSSECQQMIDAKGLREHVLLMGLGDPLVALEDAWLFMNSSISEGLPLAMGEAALTGVPVVCTDVGASFCVVTDRASGQRFSEVVAPNDPISLAGAQIRVMALLGQWAAFAEDDAGHIPPTLPLQPSPEEVQQISQRMYDKTEQRRKLGLLGRENIFKNFSSERYLREHEQMLWLGKYQSRQAFACERSSSAGSSSPGAKLEPSTVVVEESSDS</sequence>
<feature type="transmembrane region" description="Helical" evidence="2">
    <location>
        <begin position="947"/>
        <end position="969"/>
    </location>
</feature>
<dbReference type="PANTHER" id="PTHR12526">
    <property type="entry name" value="GLYCOSYLTRANSFERASE"/>
    <property type="match status" value="1"/>
</dbReference>
<feature type="transmembrane region" description="Helical" evidence="2">
    <location>
        <begin position="839"/>
        <end position="859"/>
    </location>
</feature>
<dbReference type="KEGG" id="apuu:APUU_10524A"/>
<feature type="transmembrane region" description="Helical" evidence="2">
    <location>
        <begin position="916"/>
        <end position="941"/>
    </location>
</feature>
<reference evidence="3" key="2">
    <citation type="submission" date="2021-02" db="EMBL/GenBank/DDBJ databases">
        <title>Aspergillus puulaauensis MK2 genome sequence.</title>
        <authorList>
            <person name="Futagami T."/>
            <person name="Mori K."/>
            <person name="Kadooka C."/>
            <person name="Tanaka T."/>
        </authorList>
    </citation>
    <scope>NUCLEOTIDE SEQUENCE</scope>
    <source>
        <strain evidence="3">MK2</strain>
    </source>
</reference>
<dbReference type="Pfam" id="PF13692">
    <property type="entry name" value="Glyco_trans_1_4"/>
    <property type="match status" value="1"/>
</dbReference>
<dbReference type="Proteomes" id="UP000654913">
    <property type="component" value="Chromosome 1"/>
</dbReference>
<name>A0A7R8AG68_9EURO</name>
<evidence type="ECO:0000313" key="3">
    <source>
        <dbReference type="EMBL" id="BCS17696.1"/>
    </source>
</evidence>
<dbReference type="RefSeq" id="XP_041549890.1">
    <property type="nucleotide sequence ID" value="XM_041701752.1"/>
</dbReference>
<evidence type="ECO:0000256" key="2">
    <source>
        <dbReference type="SAM" id="Phobius"/>
    </source>
</evidence>
<feature type="transmembrane region" description="Helical" evidence="2">
    <location>
        <begin position="1196"/>
        <end position="1215"/>
    </location>
</feature>
<feature type="transmembrane region" description="Helical" evidence="2">
    <location>
        <begin position="879"/>
        <end position="904"/>
    </location>
</feature>
<feature type="region of interest" description="Disordered" evidence="1">
    <location>
        <begin position="2723"/>
        <end position="2750"/>
    </location>
</feature>
<feature type="transmembrane region" description="Helical" evidence="2">
    <location>
        <begin position="1283"/>
        <end position="1302"/>
    </location>
</feature>
<feature type="compositionally biased region" description="Low complexity" evidence="1">
    <location>
        <begin position="2725"/>
        <end position="2735"/>
    </location>
</feature>
<keyword evidence="2" id="KW-1133">Transmembrane helix</keyword>
<feature type="transmembrane region" description="Helical" evidence="2">
    <location>
        <begin position="1150"/>
        <end position="1172"/>
    </location>
</feature>
<feature type="transmembrane region" description="Helical" evidence="2">
    <location>
        <begin position="24"/>
        <end position="49"/>
    </location>
</feature>
<feature type="transmembrane region" description="Helical" evidence="2">
    <location>
        <begin position="981"/>
        <end position="999"/>
    </location>
</feature>
<evidence type="ECO:0008006" key="5">
    <source>
        <dbReference type="Google" id="ProtNLM"/>
    </source>
</evidence>
<dbReference type="GeneID" id="64967701"/>
<keyword evidence="4" id="KW-1185">Reference proteome</keyword>
<feature type="transmembrane region" description="Helical" evidence="2">
    <location>
        <begin position="1314"/>
        <end position="1332"/>
    </location>
</feature>
<keyword evidence="2" id="KW-0472">Membrane</keyword>
<proteinExistence type="predicted"/>
<dbReference type="EMBL" id="AP024443">
    <property type="protein sequence ID" value="BCS17696.1"/>
    <property type="molecule type" value="Genomic_DNA"/>
</dbReference>
<gene>
    <name evidence="3" type="ORF">APUU_10524A</name>
</gene>
<keyword evidence="2" id="KW-0812">Transmembrane</keyword>
<reference evidence="3" key="1">
    <citation type="submission" date="2021-01" db="EMBL/GenBank/DDBJ databases">
        <authorList>
            <consortium name="Aspergillus puulaauensis MK2 genome sequencing consortium"/>
            <person name="Kazuki M."/>
            <person name="Futagami T."/>
        </authorList>
    </citation>
    <scope>NUCLEOTIDE SEQUENCE</scope>
    <source>
        <strain evidence="3">MK2</strain>
    </source>
</reference>
<accession>A0A7R8AG68</accession>
<organism evidence="3 4">
    <name type="scientific">Aspergillus puulaauensis</name>
    <dbReference type="NCBI Taxonomy" id="1220207"/>
    <lineage>
        <taxon>Eukaryota</taxon>
        <taxon>Fungi</taxon>
        <taxon>Dikarya</taxon>
        <taxon>Ascomycota</taxon>
        <taxon>Pezizomycotina</taxon>
        <taxon>Eurotiomycetes</taxon>
        <taxon>Eurotiomycetidae</taxon>
        <taxon>Eurotiales</taxon>
        <taxon>Aspergillaceae</taxon>
        <taxon>Aspergillus</taxon>
    </lineage>
</organism>
<evidence type="ECO:0000256" key="1">
    <source>
        <dbReference type="SAM" id="MobiDB-lite"/>
    </source>
</evidence>
<evidence type="ECO:0000313" key="4">
    <source>
        <dbReference type="Proteomes" id="UP000654913"/>
    </source>
</evidence>